<reference evidence="1" key="1">
    <citation type="submission" date="2020-05" db="EMBL/GenBank/DDBJ databases">
        <authorList>
            <person name="Chiriac C."/>
            <person name="Salcher M."/>
            <person name="Ghai R."/>
            <person name="Kavagutti S V."/>
        </authorList>
    </citation>
    <scope>NUCLEOTIDE SEQUENCE</scope>
</reference>
<accession>A0A6J7SLY2</accession>
<proteinExistence type="predicted"/>
<evidence type="ECO:0000313" key="1">
    <source>
        <dbReference type="EMBL" id="CAB5041280.1"/>
    </source>
</evidence>
<organism evidence="1">
    <name type="scientific">freshwater metagenome</name>
    <dbReference type="NCBI Taxonomy" id="449393"/>
    <lineage>
        <taxon>unclassified sequences</taxon>
        <taxon>metagenomes</taxon>
        <taxon>ecological metagenomes</taxon>
    </lineage>
</organism>
<sequence length="83" mass="9386">MGMQHALGPARRARCVDQIRRIVSCGIRDIVHGLSANELGEQLRSDREHLRRRDEVAREVMSENYGDSPRVLEQEPGFCGGQL</sequence>
<dbReference type="AlphaFoldDB" id="A0A6J7SLY2"/>
<protein>
    <submittedName>
        <fullName evidence="1">Unannotated protein</fullName>
    </submittedName>
</protein>
<dbReference type="EMBL" id="CAFBPU010000098">
    <property type="protein sequence ID" value="CAB5041280.1"/>
    <property type="molecule type" value="Genomic_DNA"/>
</dbReference>
<name>A0A6J7SLY2_9ZZZZ</name>
<gene>
    <name evidence="1" type="ORF">UFOPK4150_02474</name>
</gene>